<dbReference type="SFLD" id="SFLDS00003">
    <property type="entry name" value="Haloacid_Dehalogenase"/>
    <property type="match status" value="1"/>
</dbReference>
<reference evidence="1 2" key="1">
    <citation type="submission" date="2018-05" db="EMBL/GenBank/DDBJ databases">
        <title>Genetic diversity of glacier-inhabiting Cryobacterium bacteria in China and description of Cryobacterium mengkeensis sp. nov. and Arthrobacter glacialis sp. nov.</title>
        <authorList>
            <person name="Liu Q."/>
            <person name="Xin Y.-H."/>
        </authorList>
    </citation>
    <scope>NUCLEOTIDE SEQUENCE [LARGE SCALE GENOMIC DNA]</scope>
    <source>
        <strain evidence="1 2">GP3</strain>
    </source>
</reference>
<keyword evidence="2" id="KW-1185">Reference proteome</keyword>
<evidence type="ECO:0000313" key="1">
    <source>
        <dbReference type="EMBL" id="PXA64728.1"/>
    </source>
</evidence>
<dbReference type="Proteomes" id="UP000246303">
    <property type="component" value="Unassembled WGS sequence"/>
</dbReference>
<gene>
    <name evidence="1" type="ORF">CVS29_12950</name>
</gene>
<dbReference type="PANTHER" id="PTHR18901">
    <property type="entry name" value="2-DEOXYGLUCOSE-6-PHOSPHATE PHOSPHATASE 2"/>
    <property type="match status" value="1"/>
</dbReference>
<comment type="caution">
    <text evidence="1">The sequence shown here is derived from an EMBL/GenBank/DDBJ whole genome shotgun (WGS) entry which is preliminary data.</text>
</comment>
<dbReference type="SFLD" id="SFLDG01129">
    <property type="entry name" value="C1.5:_HAD__Beta-PGM__Phosphata"/>
    <property type="match status" value="1"/>
</dbReference>
<dbReference type="Gene3D" id="1.10.150.240">
    <property type="entry name" value="Putative phosphatase, domain 2"/>
    <property type="match status" value="1"/>
</dbReference>
<protein>
    <submittedName>
        <fullName evidence="1">Haloacid dehalogenase</fullName>
    </submittedName>
</protein>
<dbReference type="OrthoDB" id="9797743at2"/>
<name>A0A2V3DVV2_9MICC</name>
<proteinExistence type="predicted"/>
<dbReference type="NCBIfam" id="TIGR01509">
    <property type="entry name" value="HAD-SF-IA-v3"/>
    <property type="match status" value="1"/>
</dbReference>
<dbReference type="SUPFAM" id="SSF56784">
    <property type="entry name" value="HAD-like"/>
    <property type="match status" value="1"/>
</dbReference>
<organism evidence="1 2">
    <name type="scientific">Arthrobacter psychrochitiniphilus</name>
    <dbReference type="NCBI Taxonomy" id="291045"/>
    <lineage>
        <taxon>Bacteria</taxon>
        <taxon>Bacillati</taxon>
        <taxon>Actinomycetota</taxon>
        <taxon>Actinomycetes</taxon>
        <taxon>Micrococcales</taxon>
        <taxon>Micrococcaceae</taxon>
        <taxon>Arthrobacter</taxon>
    </lineage>
</organism>
<dbReference type="InterPro" id="IPR023214">
    <property type="entry name" value="HAD_sf"/>
</dbReference>
<dbReference type="InterPro" id="IPR023198">
    <property type="entry name" value="PGP-like_dom2"/>
</dbReference>
<dbReference type="AlphaFoldDB" id="A0A2V3DVV2"/>
<dbReference type="CDD" id="cd07505">
    <property type="entry name" value="HAD_BPGM-like"/>
    <property type="match status" value="1"/>
</dbReference>
<evidence type="ECO:0000313" key="2">
    <source>
        <dbReference type="Proteomes" id="UP000246303"/>
    </source>
</evidence>
<dbReference type="EMBL" id="QHLZ01000008">
    <property type="protein sequence ID" value="PXA64728.1"/>
    <property type="molecule type" value="Genomic_DNA"/>
</dbReference>
<dbReference type="RefSeq" id="WP_110106757.1">
    <property type="nucleotide sequence ID" value="NZ_JACBZZ010000001.1"/>
</dbReference>
<sequence>MLSPTSAMNLHETSAALVLKAVLWDMDGTLVDTEPYWIAAEIELVTAHGGYWDEEMAHALVGNALDSTAKVLQGAGVDLSEREIIDYLSNSVVAGLRRELPWRPGARELLAELHGRGVRCALVTMSERHMAAEVVAALGEEYFEFLITGDEVTHGKPHPEPYLLAVKELQRSDPGLTLAHCAALEDSVPGVASAIASGMATIAIPNAVPLGEDARRTTWDTLAGKSHDDVQAVLAAHAASLAGDATSAGAAL</sequence>
<accession>A0A2V3DVV2</accession>
<dbReference type="Gene3D" id="3.40.50.1000">
    <property type="entry name" value="HAD superfamily/HAD-like"/>
    <property type="match status" value="1"/>
</dbReference>
<dbReference type="InterPro" id="IPR036412">
    <property type="entry name" value="HAD-like_sf"/>
</dbReference>
<dbReference type="InterPro" id="IPR006439">
    <property type="entry name" value="HAD-SF_hydro_IA"/>
</dbReference>
<dbReference type="PANTHER" id="PTHR18901:SF38">
    <property type="entry name" value="PSEUDOURIDINE-5'-PHOSPHATASE"/>
    <property type="match status" value="1"/>
</dbReference>
<dbReference type="Pfam" id="PF00702">
    <property type="entry name" value="Hydrolase"/>
    <property type="match status" value="1"/>
</dbReference>
<dbReference type="PRINTS" id="PR00413">
    <property type="entry name" value="HADHALOGNASE"/>
</dbReference>